<dbReference type="AlphaFoldDB" id="A7RXE5"/>
<dbReference type="OMA" id="YITERAM"/>
<protein>
    <submittedName>
        <fullName evidence="2">Uncharacterized protein</fullName>
    </submittedName>
</protein>
<keyword evidence="1" id="KW-0812">Transmembrane</keyword>
<dbReference type="Pfam" id="PF02995">
    <property type="entry name" value="DUF229"/>
    <property type="match status" value="1"/>
</dbReference>
<accession>A7RXE5</accession>
<proteinExistence type="predicted"/>
<evidence type="ECO:0000313" key="2">
    <source>
        <dbReference type="EMBL" id="EDO43761.1"/>
    </source>
</evidence>
<name>A7RXE5_NEMVE</name>
<dbReference type="Proteomes" id="UP000001593">
    <property type="component" value="Unassembled WGS sequence"/>
</dbReference>
<dbReference type="InParanoid" id="A7RXE5"/>
<keyword evidence="1" id="KW-0472">Membrane</keyword>
<evidence type="ECO:0000256" key="1">
    <source>
        <dbReference type="SAM" id="Phobius"/>
    </source>
</evidence>
<reference evidence="2 3" key="1">
    <citation type="journal article" date="2007" name="Science">
        <title>Sea anemone genome reveals ancestral eumetazoan gene repertoire and genomic organization.</title>
        <authorList>
            <person name="Putnam N.H."/>
            <person name="Srivastava M."/>
            <person name="Hellsten U."/>
            <person name="Dirks B."/>
            <person name="Chapman J."/>
            <person name="Salamov A."/>
            <person name="Terry A."/>
            <person name="Shapiro H."/>
            <person name="Lindquist E."/>
            <person name="Kapitonov V.V."/>
            <person name="Jurka J."/>
            <person name="Genikhovich G."/>
            <person name="Grigoriev I.V."/>
            <person name="Lucas S.M."/>
            <person name="Steele R.E."/>
            <person name="Finnerty J.R."/>
            <person name="Technau U."/>
            <person name="Martindale M.Q."/>
            <person name="Rokhsar D.S."/>
        </authorList>
    </citation>
    <scope>NUCLEOTIDE SEQUENCE [LARGE SCALE GENOMIC DNA]</scope>
    <source>
        <strain evidence="3">CH2 X CH6</strain>
    </source>
</reference>
<keyword evidence="3" id="KW-1185">Reference proteome</keyword>
<dbReference type="InterPro" id="IPR004245">
    <property type="entry name" value="DUF229"/>
</dbReference>
<keyword evidence="1" id="KW-1133">Transmembrane helix</keyword>
<dbReference type="PANTHER" id="PTHR10974:SF39">
    <property type="entry name" value="E2F TRANSCRIPTION FACTOR CC-MB DOMAIN-CONTAINING PROTEIN"/>
    <property type="match status" value="1"/>
</dbReference>
<sequence>MTIRAFVKAPTRELMLHTNTSATRSYRGASYAPPGDTDWFIEKRSFYEAPVGPHKLIWNLKNTEYNSSESDVTASSTLLPKRRCNHGHSGTTRPVSIWVFLCIVALGIISILFLSSFQDRLNDRWISGALLKEVLNGSGYKTSYVARGCDRMSISDRQTPENKHCRHRQLTREECKRSKTFYDINDAPKPCKTEKKVSCTAHQKWRESHQSRIQVSCDMSGCGLNRMFVASFDSEYGVIEDQQHWQVFQSKNELEKHLPDIVIANSRKGNDFCFLGCLEEEKRMYALKSIFLFPPVISLLRYHSDESLFNINVVVLDSVSRAHFYRMLPQTVDAFRSIVSSDTFSPRALDFEFLQAIAPYTFSNLKTFFTGKASFEKEKGRESSQDYGVVYFNRALKQKGFQVLFQEDSCWHDPWGLILTNGLLQPQAKDKHELRSRWKRFGKHFQNLAIDSTGPTHASCLVFQQFNSTNQFNKPKELCFGGKPLVSYFLEAIESLMAAERSRLRFSFTMLAVGHEVTGLRVKQIDGRLAQHVHLMAASHNTLTMIFSDHGPKTTPYSHKTKAGLYEVYNSFLFMILPDKVSRKLGKERTRALVINQKRLISLQDVHEGLASLIFRDTNETQTDSSWQGKSGIFEVISESRTCSDVPMQVQGLCVCNGQETWFPDNHRDFAWIAEFALGELNNRVQASYRKSGGLQGYGKCQRFIGVKYANIHQRKDTDCTYIGMNIIVWPLQQSFEMLVKIPQRSSRIINKARLLSLIRTTTFQTFLECKDDSVPVRLCACETNQEKERKTEKVYQWLEASTGTNVMTIMQVAAHFSARPVLKFIDKCVVLNTRSHNNGETLSYEIGSVCSRGEFYVRFDGRVSLHVLSSAPLPQSVLVTPLSVQFVFTVRHLRKPFDFKTDVTVKIV</sequence>
<evidence type="ECO:0000313" key="3">
    <source>
        <dbReference type="Proteomes" id="UP000001593"/>
    </source>
</evidence>
<gene>
    <name evidence="2" type="ORF">NEMVEDRAFT_v1g241348</name>
</gene>
<dbReference type="PANTHER" id="PTHR10974">
    <property type="entry name" value="FI08016P-RELATED"/>
    <property type="match status" value="1"/>
</dbReference>
<dbReference type="PhylomeDB" id="A7RXE5"/>
<dbReference type="HOGENOM" id="CLU_011616_0_0_1"/>
<dbReference type="EMBL" id="DS469550">
    <property type="protein sequence ID" value="EDO43761.1"/>
    <property type="molecule type" value="Genomic_DNA"/>
</dbReference>
<organism evidence="2 3">
    <name type="scientific">Nematostella vectensis</name>
    <name type="common">Starlet sea anemone</name>
    <dbReference type="NCBI Taxonomy" id="45351"/>
    <lineage>
        <taxon>Eukaryota</taxon>
        <taxon>Metazoa</taxon>
        <taxon>Cnidaria</taxon>
        <taxon>Anthozoa</taxon>
        <taxon>Hexacorallia</taxon>
        <taxon>Actiniaria</taxon>
        <taxon>Edwardsiidae</taxon>
        <taxon>Nematostella</taxon>
    </lineage>
</organism>
<feature type="transmembrane region" description="Helical" evidence="1">
    <location>
        <begin position="95"/>
        <end position="114"/>
    </location>
</feature>
<dbReference type="eggNOG" id="ENOG502QPJQ">
    <property type="taxonomic scope" value="Eukaryota"/>
</dbReference>